<protein>
    <submittedName>
        <fullName evidence="2">Uncharacterized protein</fullName>
    </submittedName>
</protein>
<dbReference type="EMBL" id="LAZR01010094">
    <property type="protein sequence ID" value="KKM68854.1"/>
    <property type="molecule type" value="Genomic_DNA"/>
</dbReference>
<evidence type="ECO:0000256" key="1">
    <source>
        <dbReference type="SAM" id="Phobius"/>
    </source>
</evidence>
<organism evidence="2">
    <name type="scientific">marine sediment metagenome</name>
    <dbReference type="NCBI Taxonomy" id="412755"/>
    <lineage>
        <taxon>unclassified sequences</taxon>
        <taxon>metagenomes</taxon>
        <taxon>ecological metagenomes</taxon>
    </lineage>
</organism>
<proteinExistence type="predicted"/>
<feature type="transmembrane region" description="Helical" evidence="1">
    <location>
        <begin position="12"/>
        <end position="33"/>
    </location>
</feature>
<keyword evidence="1" id="KW-0472">Membrane</keyword>
<name>A0A0F9JG85_9ZZZZ</name>
<reference evidence="2" key="1">
    <citation type="journal article" date="2015" name="Nature">
        <title>Complex archaea that bridge the gap between prokaryotes and eukaryotes.</title>
        <authorList>
            <person name="Spang A."/>
            <person name="Saw J.H."/>
            <person name="Jorgensen S.L."/>
            <person name="Zaremba-Niedzwiedzka K."/>
            <person name="Martijn J."/>
            <person name="Lind A.E."/>
            <person name="van Eijk R."/>
            <person name="Schleper C."/>
            <person name="Guy L."/>
            <person name="Ettema T.J."/>
        </authorList>
    </citation>
    <scope>NUCLEOTIDE SEQUENCE</scope>
</reference>
<keyword evidence="1" id="KW-0812">Transmembrane</keyword>
<dbReference type="AlphaFoldDB" id="A0A0F9JG85"/>
<evidence type="ECO:0000313" key="2">
    <source>
        <dbReference type="EMBL" id="KKM68854.1"/>
    </source>
</evidence>
<sequence>MKEKNKKILTGFLEMLGYGGAITYTTVLTWLLFQIHKYGKVSASEPNIHLLLTEMGLGISTIGFLIYKFIKSLKKREKELSDL</sequence>
<comment type="caution">
    <text evidence="2">The sequence shown here is derived from an EMBL/GenBank/DDBJ whole genome shotgun (WGS) entry which is preliminary data.</text>
</comment>
<keyword evidence="1" id="KW-1133">Transmembrane helix</keyword>
<feature type="transmembrane region" description="Helical" evidence="1">
    <location>
        <begin position="48"/>
        <end position="70"/>
    </location>
</feature>
<accession>A0A0F9JG85</accession>
<gene>
    <name evidence="2" type="ORF">LCGC14_1456680</name>
</gene>